<sequence>MITIHGCSQNSDCLNGGVCRKEENGSFRCNCPTGYRGERCDPICSLPCQNGGYCTPTDSIGSVTCQCLTGYGGTLCEQSLVKIPPSSPMPAPPKSGGISFTPVSIVAATSAVWLAIFLAVGVLYRYYQRQRGSRTDGVVKGLPTRNVSSIDLTNLPPYEDGIHVDDDVDGHKGVESDENNPTDLVMT</sequence>
<comment type="caution">
    <text evidence="4">Lacks conserved residue(s) required for the propagation of feature annotation.</text>
</comment>
<comment type="caution">
    <text evidence="8">The sequence shown here is derived from an EMBL/GenBank/DDBJ whole genome shotgun (WGS) entry which is preliminary data.</text>
</comment>
<evidence type="ECO:0000256" key="1">
    <source>
        <dbReference type="ARBA" id="ARBA00022536"/>
    </source>
</evidence>
<evidence type="ECO:0000256" key="6">
    <source>
        <dbReference type="SAM" id="Phobius"/>
    </source>
</evidence>
<dbReference type="PANTHER" id="PTHR24049">
    <property type="entry name" value="CRUMBS FAMILY MEMBER"/>
    <property type="match status" value="1"/>
</dbReference>
<evidence type="ECO:0000259" key="7">
    <source>
        <dbReference type="PROSITE" id="PS50026"/>
    </source>
</evidence>
<organism evidence="8 9">
    <name type="scientific">Nitzschia inconspicua</name>
    <dbReference type="NCBI Taxonomy" id="303405"/>
    <lineage>
        <taxon>Eukaryota</taxon>
        <taxon>Sar</taxon>
        <taxon>Stramenopiles</taxon>
        <taxon>Ochrophyta</taxon>
        <taxon>Bacillariophyta</taxon>
        <taxon>Bacillariophyceae</taxon>
        <taxon>Bacillariophycidae</taxon>
        <taxon>Bacillariales</taxon>
        <taxon>Bacillariaceae</taxon>
        <taxon>Nitzschia</taxon>
    </lineage>
</organism>
<dbReference type="InterPro" id="IPR051022">
    <property type="entry name" value="Notch_Cell-Fate_Det"/>
</dbReference>
<accession>A0A9K3L6V6</accession>
<gene>
    <name evidence="8" type="ORF">IV203_001556</name>
</gene>
<feature type="disulfide bond" evidence="4">
    <location>
        <begin position="48"/>
        <end position="65"/>
    </location>
</feature>
<feature type="domain" description="EGF-like" evidence="7">
    <location>
        <begin position="3"/>
        <end position="41"/>
    </location>
</feature>
<dbReference type="PROSITE" id="PS01186">
    <property type="entry name" value="EGF_2"/>
    <property type="match status" value="1"/>
</dbReference>
<reference evidence="8" key="2">
    <citation type="submission" date="2021-04" db="EMBL/GenBank/DDBJ databases">
        <authorList>
            <person name="Podell S."/>
        </authorList>
    </citation>
    <scope>NUCLEOTIDE SEQUENCE</scope>
    <source>
        <strain evidence="8">Hildebrandi</strain>
    </source>
</reference>
<feature type="disulfide bond" evidence="4">
    <location>
        <begin position="31"/>
        <end position="40"/>
    </location>
</feature>
<dbReference type="SMART" id="SM00181">
    <property type="entry name" value="EGF"/>
    <property type="match status" value="2"/>
</dbReference>
<evidence type="ECO:0000313" key="9">
    <source>
        <dbReference type="Proteomes" id="UP000693970"/>
    </source>
</evidence>
<feature type="domain" description="EGF-like" evidence="7">
    <location>
        <begin position="42"/>
        <end position="77"/>
    </location>
</feature>
<feature type="region of interest" description="Disordered" evidence="5">
    <location>
        <begin position="167"/>
        <end position="187"/>
    </location>
</feature>
<dbReference type="Pfam" id="PF12661">
    <property type="entry name" value="hEGF"/>
    <property type="match status" value="1"/>
</dbReference>
<reference evidence="8" key="1">
    <citation type="journal article" date="2021" name="Sci. Rep.">
        <title>Diploid genomic architecture of Nitzschia inconspicua, an elite biomass production diatom.</title>
        <authorList>
            <person name="Oliver A."/>
            <person name="Podell S."/>
            <person name="Pinowska A."/>
            <person name="Traller J.C."/>
            <person name="Smith S.R."/>
            <person name="McClure R."/>
            <person name="Beliaev A."/>
            <person name="Bohutskyi P."/>
            <person name="Hill E.A."/>
            <person name="Rabines A."/>
            <person name="Zheng H."/>
            <person name="Allen L.Z."/>
            <person name="Kuo A."/>
            <person name="Grigoriev I.V."/>
            <person name="Allen A.E."/>
            <person name="Hazlebeck D."/>
            <person name="Allen E.E."/>
        </authorList>
    </citation>
    <scope>NUCLEOTIDE SEQUENCE</scope>
    <source>
        <strain evidence="8">Hildebrandi</strain>
    </source>
</reference>
<dbReference type="OrthoDB" id="430340at2759"/>
<keyword evidence="6" id="KW-0812">Transmembrane</keyword>
<feature type="disulfide bond" evidence="4">
    <location>
        <begin position="67"/>
        <end position="76"/>
    </location>
</feature>
<protein>
    <submittedName>
        <fullName evidence="8">EGF-like domain containing protein</fullName>
    </submittedName>
</protein>
<dbReference type="InterPro" id="IPR000742">
    <property type="entry name" value="EGF"/>
</dbReference>
<evidence type="ECO:0000313" key="8">
    <source>
        <dbReference type="EMBL" id="KAG7356869.1"/>
    </source>
</evidence>
<feature type="disulfide bond" evidence="4">
    <location>
        <begin position="44"/>
        <end position="54"/>
    </location>
</feature>
<proteinExistence type="predicted"/>
<evidence type="ECO:0000256" key="4">
    <source>
        <dbReference type="PROSITE-ProRule" id="PRU00076"/>
    </source>
</evidence>
<feature type="transmembrane region" description="Helical" evidence="6">
    <location>
        <begin position="98"/>
        <end position="124"/>
    </location>
</feature>
<evidence type="ECO:0000256" key="2">
    <source>
        <dbReference type="ARBA" id="ARBA00022737"/>
    </source>
</evidence>
<dbReference type="AlphaFoldDB" id="A0A9K3L6V6"/>
<dbReference type="Proteomes" id="UP000693970">
    <property type="component" value="Unassembled WGS sequence"/>
</dbReference>
<dbReference type="InterPro" id="IPR013032">
    <property type="entry name" value="EGF-like_CS"/>
</dbReference>
<dbReference type="PROSITE" id="PS00022">
    <property type="entry name" value="EGF_1"/>
    <property type="match status" value="2"/>
</dbReference>
<evidence type="ECO:0000256" key="3">
    <source>
        <dbReference type="ARBA" id="ARBA00023157"/>
    </source>
</evidence>
<keyword evidence="1 4" id="KW-0245">EGF-like domain</keyword>
<keyword evidence="3 4" id="KW-1015">Disulfide bond</keyword>
<name>A0A9K3L6V6_9STRA</name>
<evidence type="ECO:0000256" key="5">
    <source>
        <dbReference type="SAM" id="MobiDB-lite"/>
    </source>
</evidence>
<dbReference type="PROSITE" id="PS50026">
    <property type="entry name" value="EGF_3"/>
    <property type="match status" value="2"/>
</dbReference>
<dbReference type="CDD" id="cd00054">
    <property type="entry name" value="EGF_CA"/>
    <property type="match status" value="1"/>
</dbReference>
<keyword evidence="2" id="KW-0677">Repeat</keyword>
<keyword evidence="6" id="KW-1133">Transmembrane helix</keyword>
<dbReference type="EMBL" id="JAGRRH010000015">
    <property type="protein sequence ID" value="KAG7356869.1"/>
    <property type="molecule type" value="Genomic_DNA"/>
</dbReference>
<dbReference type="Pfam" id="PF00008">
    <property type="entry name" value="EGF"/>
    <property type="match status" value="1"/>
</dbReference>
<keyword evidence="9" id="KW-1185">Reference proteome</keyword>
<keyword evidence="6" id="KW-0472">Membrane</keyword>